<comment type="similarity">
    <text evidence="1">Belongs to the protease inhibitor I9 family.</text>
</comment>
<proteinExistence type="inferred from homology"/>
<sequence length="121" mass="13521">MYADPPTSSALAHHPSTPPETRINRINQPSSSSSSDQRFLQIWDYAQQVAFKKPEDHPTATDDHISELSKRVEHQGGEIKHVYSSRTMRGFAATMPDALKDEFEANPAIKYVEPDGPVTTQ</sequence>
<dbReference type="GO" id="GO:0042144">
    <property type="term" value="P:vacuole fusion, non-autophagic"/>
    <property type="evidence" value="ECO:0007669"/>
    <property type="project" value="TreeGrafter"/>
</dbReference>
<feature type="compositionally biased region" description="Polar residues" evidence="2">
    <location>
        <begin position="1"/>
        <end position="10"/>
    </location>
</feature>
<dbReference type="GO" id="GO:0004866">
    <property type="term" value="F:endopeptidase inhibitor activity"/>
    <property type="evidence" value="ECO:0007669"/>
    <property type="project" value="TreeGrafter"/>
</dbReference>
<evidence type="ECO:0000256" key="1">
    <source>
        <dbReference type="ARBA" id="ARBA00038069"/>
    </source>
</evidence>
<protein>
    <recommendedName>
        <fullName evidence="3">Inhibitor I9 domain-containing protein</fullName>
    </recommendedName>
</protein>
<dbReference type="AlphaFoldDB" id="U5HEG2"/>
<reference evidence="4" key="2">
    <citation type="submission" date="2010-11" db="EMBL/GenBank/DDBJ databases">
        <authorList>
            <consortium name="The Broad Institute Genome Sequencing Platform"/>
            <person name="Earl A."/>
            <person name="Ward D."/>
            <person name="Feldgarden M."/>
            <person name="Gevers D."/>
            <person name="Butler R."/>
            <person name="Young S.K."/>
            <person name="Zeng Q."/>
            <person name="Gargeya S."/>
            <person name="Fitzgerald M."/>
            <person name="Haas B."/>
            <person name="Abouelleil A."/>
            <person name="Alvarado L."/>
            <person name="Arachchi H.M."/>
            <person name="Berlin A."/>
            <person name="Brown A."/>
            <person name="Chapman S.B."/>
            <person name="Chen Z."/>
            <person name="Dunbar C."/>
            <person name="Freedman E."/>
            <person name="Gearin G."/>
            <person name="Gellesch M."/>
            <person name="Goldberg J."/>
            <person name="Griggs A."/>
            <person name="Gujja S."/>
            <person name="Heilman E."/>
            <person name="Heiman D."/>
            <person name="Howarth C."/>
            <person name="Larson L."/>
            <person name="Lui A."/>
            <person name="MacDonald P.J.P."/>
            <person name="Mehta T."/>
            <person name="Montmayeur A."/>
            <person name="Murphy C."/>
            <person name="Neiman D."/>
            <person name="Pearson M."/>
            <person name="Priest M."/>
            <person name="Roberts A."/>
            <person name="Saif S."/>
            <person name="Shea T."/>
            <person name="Shenoy N."/>
            <person name="Sisk P."/>
            <person name="Stolte C."/>
            <person name="Sykes S."/>
            <person name="White J."/>
            <person name="Yandava C."/>
            <person name="Wortman J."/>
            <person name="Nusbaum C."/>
            <person name="Birren B."/>
        </authorList>
    </citation>
    <scope>NUCLEOTIDE SEQUENCE</scope>
    <source>
        <strain evidence="4">P1A1 Lamole</strain>
    </source>
</reference>
<accession>U5HEG2</accession>
<dbReference type="EMBL" id="GL541718">
    <property type="protein sequence ID" value="KDE04004.1"/>
    <property type="molecule type" value="Genomic_DNA"/>
</dbReference>
<reference evidence="6" key="1">
    <citation type="submission" date="2010-11" db="EMBL/GenBank/DDBJ databases">
        <title>The genome sequence of Microbotryum violaceum strain p1A1 Lamole.</title>
        <authorList>
            <person name="Cuomo C."/>
            <person name="Perlin M."/>
            <person name="Young S.K."/>
            <person name="Zeng Q."/>
            <person name="Gargeya S."/>
            <person name="Alvarado L."/>
            <person name="Berlin A."/>
            <person name="Chapman S.B."/>
            <person name="Chen Z."/>
            <person name="Freedman E."/>
            <person name="Gellesch M."/>
            <person name="Goldberg J."/>
            <person name="Griggs A."/>
            <person name="Gujja S."/>
            <person name="Heilman E."/>
            <person name="Heiman D."/>
            <person name="Howarth C."/>
            <person name="Mehta T."/>
            <person name="Neiman D."/>
            <person name="Pearson M."/>
            <person name="Roberts A."/>
            <person name="Saif S."/>
            <person name="Shea T."/>
            <person name="Shenoy N."/>
            <person name="Sisk P."/>
            <person name="Stolte C."/>
            <person name="Sykes S."/>
            <person name="White J."/>
            <person name="Yandava C."/>
            <person name="Haas B."/>
            <person name="Nusbaum C."/>
            <person name="Birren B."/>
        </authorList>
    </citation>
    <scope>NUCLEOTIDE SEQUENCE [LARGE SCALE GENOMIC DNA]</scope>
    <source>
        <strain evidence="6">p1A1 Lamole</strain>
    </source>
</reference>
<dbReference type="InterPro" id="IPR052471">
    <property type="entry name" value="PBI_I9"/>
</dbReference>
<dbReference type="EMBL" id="AEIJ01000581">
    <property type="status" value="NOT_ANNOTATED_CDS"/>
    <property type="molecule type" value="Genomic_DNA"/>
</dbReference>
<dbReference type="OrthoDB" id="5518345at2759"/>
<evidence type="ECO:0000256" key="2">
    <source>
        <dbReference type="SAM" id="MobiDB-lite"/>
    </source>
</evidence>
<evidence type="ECO:0000313" key="5">
    <source>
        <dbReference type="EnsemblFungi" id="MVLG_05506T0"/>
    </source>
</evidence>
<dbReference type="PANTHER" id="PTHR28288:SF2">
    <property type="entry name" value="PROTEASE B INHIBITOR 2"/>
    <property type="match status" value="1"/>
</dbReference>
<feature type="region of interest" description="Disordered" evidence="2">
    <location>
        <begin position="1"/>
        <end position="37"/>
    </location>
</feature>
<evidence type="ECO:0000313" key="6">
    <source>
        <dbReference type="Proteomes" id="UP000017200"/>
    </source>
</evidence>
<dbReference type="InterPro" id="IPR037045">
    <property type="entry name" value="S8pro/Inhibitor_I9_sf"/>
</dbReference>
<dbReference type="EnsemblFungi" id="MVLG_05506T0">
    <property type="protein sequence ID" value="MVLG_05506T0"/>
    <property type="gene ID" value="MVLG_05506"/>
</dbReference>
<organism evidence="4">
    <name type="scientific">Microbotryum lychnidis-dioicae (strain p1A1 Lamole / MvSl-1064)</name>
    <name type="common">Anther smut fungus</name>
    <dbReference type="NCBI Taxonomy" id="683840"/>
    <lineage>
        <taxon>Eukaryota</taxon>
        <taxon>Fungi</taxon>
        <taxon>Dikarya</taxon>
        <taxon>Basidiomycota</taxon>
        <taxon>Pucciniomycotina</taxon>
        <taxon>Microbotryomycetes</taxon>
        <taxon>Microbotryales</taxon>
        <taxon>Microbotryaceae</taxon>
        <taxon>Microbotryum</taxon>
    </lineage>
</organism>
<evidence type="ECO:0000313" key="4">
    <source>
        <dbReference type="EMBL" id="KDE04004.1"/>
    </source>
</evidence>
<dbReference type="Proteomes" id="UP000017200">
    <property type="component" value="Unassembled WGS sequence"/>
</dbReference>
<dbReference type="InterPro" id="IPR010259">
    <property type="entry name" value="S8pro/Inhibitor_I9"/>
</dbReference>
<name>U5HEG2_USTV1</name>
<feature type="domain" description="Inhibitor I9" evidence="3">
    <location>
        <begin position="50"/>
        <end position="120"/>
    </location>
</feature>
<dbReference type="HOGENOM" id="CLU_2039823_0_0_1"/>
<dbReference type="Gene3D" id="3.30.70.80">
    <property type="entry name" value="Peptidase S8 propeptide/proteinase inhibitor I9"/>
    <property type="match status" value="1"/>
</dbReference>
<dbReference type="SUPFAM" id="SSF54897">
    <property type="entry name" value="Protease propeptides/inhibitors"/>
    <property type="match status" value="1"/>
</dbReference>
<evidence type="ECO:0000259" key="3">
    <source>
        <dbReference type="Pfam" id="PF05922"/>
    </source>
</evidence>
<dbReference type="Pfam" id="PF05922">
    <property type="entry name" value="Inhibitor_I9"/>
    <property type="match status" value="1"/>
</dbReference>
<dbReference type="PANTHER" id="PTHR28288">
    <property type="entry name" value="PROTEASE B INHIBITOR 2"/>
    <property type="match status" value="1"/>
</dbReference>
<dbReference type="InParanoid" id="U5HEG2"/>
<reference evidence="5" key="4">
    <citation type="submission" date="2015-06" db="UniProtKB">
        <authorList>
            <consortium name="EnsemblFungi"/>
        </authorList>
    </citation>
    <scope>IDENTIFICATION</scope>
</reference>
<keyword evidence="6" id="KW-1185">Reference proteome</keyword>
<reference evidence="4 6" key="3">
    <citation type="journal article" date="2015" name="BMC Genomics">
        <title>Sex and parasites: genomic and transcriptomic analysis of Microbotryum lychnidis-dioicae, the biotrophic and plant-castrating anther smut fungus.</title>
        <authorList>
            <person name="Perlin M.H."/>
            <person name="Amselem J."/>
            <person name="Fontanillas E."/>
            <person name="Toh S.S."/>
            <person name="Chen Z."/>
            <person name="Goldberg J."/>
            <person name="Duplessis S."/>
            <person name="Henrissat B."/>
            <person name="Young S."/>
            <person name="Zeng Q."/>
            <person name="Aguileta G."/>
            <person name="Petit E."/>
            <person name="Badouin H."/>
            <person name="Andrews J."/>
            <person name="Razeeq D."/>
            <person name="Gabaldon T."/>
            <person name="Quesneville H."/>
            <person name="Giraud T."/>
            <person name="Hood M.E."/>
            <person name="Schultz D.J."/>
            <person name="Cuomo C.A."/>
        </authorList>
    </citation>
    <scope>NUCLEOTIDE SEQUENCE [LARGE SCALE GENOMIC DNA]</scope>
    <source>
        <strain evidence="4">P1A1 Lamole</strain>
        <strain evidence="6">p1A1 Lamole</strain>
    </source>
</reference>
<gene>
    <name evidence="4" type="ORF">MVLG_05506</name>
</gene>